<dbReference type="Pfam" id="PF00004">
    <property type="entry name" value="AAA"/>
    <property type="match status" value="1"/>
</dbReference>
<dbReference type="CDD" id="cd19481">
    <property type="entry name" value="RecA-like_protease"/>
    <property type="match status" value="1"/>
</dbReference>
<dbReference type="InterPro" id="IPR027417">
    <property type="entry name" value="P-loop_NTPase"/>
</dbReference>
<dbReference type="InterPro" id="IPR003593">
    <property type="entry name" value="AAA+_ATPase"/>
</dbReference>
<evidence type="ECO:0000313" key="2">
    <source>
        <dbReference type="EMBL" id="KAF1963459.1"/>
    </source>
</evidence>
<dbReference type="GO" id="GO:0016887">
    <property type="term" value="F:ATP hydrolysis activity"/>
    <property type="evidence" value="ECO:0007669"/>
    <property type="project" value="InterPro"/>
</dbReference>
<dbReference type="InterPro" id="IPR003959">
    <property type="entry name" value="ATPase_AAA_core"/>
</dbReference>
<reference evidence="2" key="1">
    <citation type="journal article" date="2020" name="Stud. Mycol.">
        <title>101 Dothideomycetes genomes: a test case for predicting lifestyles and emergence of pathogens.</title>
        <authorList>
            <person name="Haridas S."/>
            <person name="Albert R."/>
            <person name="Binder M."/>
            <person name="Bloem J."/>
            <person name="Labutti K."/>
            <person name="Salamov A."/>
            <person name="Andreopoulos B."/>
            <person name="Baker S."/>
            <person name="Barry K."/>
            <person name="Bills G."/>
            <person name="Bluhm B."/>
            <person name="Cannon C."/>
            <person name="Castanera R."/>
            <person name="Culley D."/>
            <person name="Daum C."/>
            <person name="Ezra D."/>
            <person name="Gonzalez J."/>
            <person name="Henrissat B."/>
            <person name="Kuo A."/>
            <person name="Liang C."/>
            <person name="Lipzen A."/>
            <person name="Lutzoni F."/>
            <person name="Magnuson J."/>
            <person name="Mondo S."/>
            <person name="Nolan M."/>
            <person name="Ohm R."/>
            <person name="Pangilinan J."/>
            <person name="Park H.-J."/>
            <person name="Ramirez L."/>
            <person name="Alfaro M."/>
            <person name="Sun H."/>
            <person name="Tritt A."/>
            <person name="Yoshinaga Y."/>
            <person name="Zwiers L.-H."/>
            <person name="Turgeon B."/>
            <person name="Goodwin S."/>
            <person name="Spatafora J."/>
            <person name="Crous P."/>
            <person name="Grigoriev I."/>
        </authorList>
    </citation>
    <scope>NUCLEOTIDE SEQUENCE</scope>
    <source>
        <strain evidence="2">CBS 675.92</strain>
    </source>
</reference>
<evidence type="ECO:0000259" key="1">
    <source>
        <dbReference type="SMART" id="SM00382"/>
    </source>
</evidence>
<feature type="domain" description="AAA+ ATPase" evidence="1">
    <location>
        <begin position="492"/>
        <end position="617"/>
    </location>
</feature>
<dbReference type="Gene3D" id="3.40.50.300">
    <property type="entry name" value="P-loop containing nucleotide triphosphate hydrolases"/>
    <property type="match status" value="1"/>
</dbReference>
<dbReference type="PANTHER" id="PTHR46411:SF1">
    <property type="entry name" value="FAMILY ATPASE, PUTATIVE (AFU_ORTHOLOGUE AFUA_7G05752)-RELATED"/>
    <property type="match status" value="1"/>
</dbReference>
<dbReference type="InterPro" id="IPR054289">
    <property type="entry name" value="DUF7025"/>
</dbReference>
<dbReference type="OrthoDB" id="10042665at2759"/>
<keyword evidence="3" id="KW-1185">Reference proteome</keyword>
<dbReference type="AlphaFoldDB" id="A0A6A5UHM4"/>
<accession>A0A6A5UHM4</accession>
<dbReference type="Pfam" id="PF22942">
    <property type="entry name" value="DUF7025"/>
    <property type="match status" value="1"/>
</dbReference>
<sequence length="709" mass="80675">MPIASLILKPCNTVPDTPPSCESRQAPVFTGLAHSDPITAISLAELFKDIFKAIQATTNIPQDPDHKAAEHQAANNLQPAFKAVDEVWDEKVYRYTIVELAKEELEKSDEYVFVRASANPCTLDRDTKETTYYIDIKSEQLRDVLRTLLENISVISLKEDKLSVEQNLLYNFLPKLELSHYWNNVGPVDYARKEHLGLLIDYIKIAYKATTQHLESLLRSHQITYDLLWALFRPNTMVYTTCPGTHSPRCVKYESGEETKTKSGSKYWKIECRYLDFDGTDFGEMSTELKVPKFQGVRQIDSLPAFPIQYHPNATEVKADLFECGRKFVRLMGTHHHHCKGQAFFMHKGKPVGVPVDSRIMIDAAFFRKMNPNYSKPKASEEDDANPISLFSLLHHSQPQPERVRSTGLEPADLTEDDLLICSPTVPGFSFTDKLWAEFPVRGIKDIQWSSVPSDCLTIPKEQEEAVMALAEARTHRANEFEFDDFVAGKGRGLIVLLHGPPGLGKTLTAEAVAEHLRRPLYSISAGELSNKAGSLEGQLSDIFQIASHWNAILLLDEADVYLERRSSQDLLRNSLVTVFLRKLEYLNGIMFLTTNRVTEFDEAILSRIHLMMRYDELSSYARKQIWGHFLSRSDTSYGPPDILDEELERLVTSKLNGRQIKNVVSTAHALATKEECRMRFTHLSKAVKVSEKFMREFNKTEHIDSVFH</sequence>
<keyword evidence="2" id="KW-0378">Hydrolase</keyword>
<name>A0A6A5UHM4_9PLEO</name>
<dbReference type="GO" id="GO:0005524">
    <property type="term" value="F:ATP binding"/>
    <property type="evidence" value="ECO:0007669"/>
    <property type="project" value="InterPro"/>
</dbReference>
<gene>
    <name evidence="2" type="ORF">CC80DRAFT_557075</name>
</gene>
<evidence type="ECO:0000313" key="3">
    <source>
        <dbReference type="Proteomes" id="UP000800035"/>
    </source>
</evidence>
<proteinExistence type="predicted"/>
<dbReference type="PANTHER" id="PTHR46411">
    <property type="entry name" value="FAMILY ATPASE, PUTATIVE-RELATED"/>
    <property type="match status" value="1"/>
</dbReference>
<dbReference type="SUPFAM" id="SSF52540">
    <property type="entry name" value="P-loop containing nucleoside triphosphate hydrolases"/>
    <property type="match status" value="1"/>
</dbReference>
<protein>
    <submittedName>
        <fullName evidence="2">P-loop containing nucleoside triphosphate hydrolase protein</fullName>
    </submittedName>
</protein>
<dbReference type="Proteomes" id="UP000800035">
    <property type="component" value="Unassembled WGS sequence"/>
</dbReference>
<dbReference type="SMART" id="SM00382">
    <property type="entry name" value="AAA"/>
    <property type="match status" value="1"/>
</dbReference>
<dbReference type="EMBL" id="ML976977">
    <property type="protein sequence ID" value="KAF1963459.1"/>
    <property type="molecule type" value="Genomic_DNA"/>
</dbReference>
<organism evidence="2 3">
    <name type="scientific">Byssothecium circinans</name>
    <dbReference type="NCBI Taxonomy" id="147558"/>
    <lineage>
        <taxon>Eukaryota</taxon>
        <taxon>Fungi</taxon>
        <taxon>Dikarya</taxon>
        <taxon>Ascomycota</taxon>
        <taxon>Pezizomycotina</taxon>
        <taxon>Dothideomycetes</taxon>
        <taxon>Pleosporomycetidae</taxon>
        <taxon>Pleosporales</taxon>
        <taxon>Massarineae</taxon>
        <taxon>Massarinaceae</taxon>
        <taxon>Byssothecium</taxon>
    </lineage>
</organism>